<evidence type="ECO:0000313" key="2">
    <source>
        <dbReference type="EMBL" id="KAF7826238.1"/>
    </source>
</evidence>
<keyword evidence="1" id="KW-0812">Transmembrane</keyword>
<dbReference type="AlphaFoldDB" id="A0A834TPV8"/>
<evidence type="ECO:0000256" key="1">
    <source>
        <dbReference type="SAM" id="Phobius"/>
    </source>
</evidence>
<feature type="transmembrane region" description="Helical" evidence="1">
    <location>
        <begin position="26"/>
        <end position="49"/>
    </location>
</feature>
<dbReference type="InterPro" id="IPR032238">
    <property type="entry name" value="ATP-synth_Z"/>
</dbReference>
<evidence type="ECO:0000313" key="3">
    <source>
        <dbReference type="Proteomes" id="UP000634136"/>
    </source>
</evidence>
<keyword evidence="1" id="KW-1133">Transmembrane helix</keyword>
<reference evidence="2" key="1">
    <citation type="submission" date="2020-09" db="EMBL/GenBank/DDBJ databases">
        <title>Genome-Enabled Discovery of Anthraquinone Biosynthesis in Senna tora.</title>
        <authorList>
            <person name="Kang S.-H."/>
            <person name="Pandey R.P."/>
            <person name="Lee C.-M."/>
            <person name="Sim J.-S."/>
            <person name="Jeong J.-T."/>
            <person name="Choi B.-S."/>
            <person name="Jung M."/>
            <person name="Ginzburg D."/>
            <person name="Zhao K."/>
            <person name="Won S.Y."/>
            <person name="Oh T.-J."/>
            <person name="Yu Y."/>
            <person name="Kim N.-H."/>
            <person name="Lee O.R."/>
            <person name="Lee T.-H."/>
            <person name="Bashyal P."/>
            <person name="Kim T.-S."/>
            <person name="Lee W.-H."/>
            <person name="Kawkins C."/>
            <person name="Kim C.-K."/>
            <person name="Kim J.S."/>
            <person name="Ahn B.O."/>
            <person name="Rhee S.Y."/>
            <person name="Sohng J.K."/>
        </authorList>
    </citation>
    <scope>NUCLEOTIDE SEQUENCE</scope>
    <source>
        <tissue evidence="2">Leaf</tissue>
    </source>
</reference>
<keyword evidence="1" id="KW-0472">Membrane</keyword>
<accession>A0A834TPV8</accession>
<dbReference type="PANTHER" id="PTHR35165">
    <property type="entry name" value="OS08G0113900 PROTEIN"/>
    <property type="match status" value="1"/>
</dbReference>
<feature type="transmembrane region" description="Helical" evidence="1">
    <location>
        <begin position="61"/>
        <end position="83"/>
    </location>
</feature>
<dbReference type="OrthoDB" id="1423823at2759"/>
<organism evidence="2 3">
    <name type="scientific">Senna tora</name>
    <dbReference type="NCBI Taxonomy" id="362788"/>
    <lineage>
        <taxon>Eukaryota</taxon>
        <taxon>Viridiplantae</taxon>
        <taxon>Streptophyta</taxon>
        <taxon>Embryophyta</taxon>
        <taxon>Tracheophyta</taxon>
        <taxon>Spermatophyta</taxon>
        <taxon>Magnoliopsida</taxon>
        <taxon>eudicotyledons</taxon>
        <taxon>Gunneridae</taxon>
        <taxon>Pentapetalae</taxon>
        <taxon>rosids</taxon>
        <taxon>fabids</taxon>
        <taxon>Fabales</taxon>
        <taxon>Fabaceae</taxon>
        <taxon>Caesalpinioideae</taxon>
        <taxon>Cassia clade</taxon>
        <taxon>Senna</taxon>
    </lineage>
</organism>
<dbReference type="PANTHER" id="PTHR35165:SF1">
    <property type="entry name" value="OS04G0577375 PROTEIN"/>
    <property type="match status" value="1"/>
</dbReference>
<keyword evidence="3" id="KW-1185">Reference proteome</keyword>
<gene>
    <name evidence="2" type="ORF">G2W53_017402</name>
</gene>
<dbReference type="Pfam" id="PF16594">
    <property type="entry name" value="ATP-synt_Z"/>
    <property type="match status" value="1"/>
</dbReference>
<dbReference type="Proteomes" id="UP000634136">
    <property type="component" value="Unassembled WGS sequence"/>
</dbReference>
<sequence length="119" mass="13879">MGLNYEDEESGEENKEKQRILKQPRVVIFIFFLVSMVLSITGGCVLGWWVYKYHAANRELWMVPFGLILLLTPIVVWFSLIVSDLSSASHKSKEEDHQVMPRMNRLVYPIDDGFYKIVK</sequence>
<comment type="caution">
    <text evidence="2">The sequence shown here is derived from an EMBL/GenBank/DDBJ whole genome shotgun (WGS) entry which is preliminary data.</text>
</comment>
<proteinExistence type="predicted"/>
<protein>
    <submittedName>
        <fullName evidence="2">Putative ATP-synthase-associated protein</fullName>
    </submittedName>
</protein>
<name>A0A834TPV8_9FABA</name>
<dbReference type="EMBL" id="JAAIUW010000006">
    <property type="protein sequence ID" value="KAF7826238.1"/>
    <property type="molecule type" value="Genomic_DNA"/>
</dbReference>